<dbReference type="InterPro" id="IPR036291">
    <property type="entry name" value="NAD(P)-bd_dom_sf"/>
</dbReference>
<evidence type="ECO:0000256" key="1">
    <source>
        <dbReference type="ARBA" id="ARBA00005725"/>
    </source>
</evidence>
<keyword evidence="3" id="KW-0560">Oxidoreductase</keyword>
<dbReference type="Pfam" id="PF05368">
    <property type="entry name" value="NmrA"/>
    <property type="match status" value="2"/>
</dbReference>
<accession>X0KJS0</accession>
<organism evidence="5">
    <name type="scientific">Fusarium oxysporum f. sp. vasinfectum 25433</name>
    <dbReference type="NCBI Taxonomy" id="1089449"/>
    <lineage>
        <taxon>Eukaryota</taxon>
        <taxon>Fungi</taxon>
        <taxon>Dikarya</taxon>
        <taxon>Ascomycota</taxon>
        <taxon>Pezizomycotina</taxon>
        <taxon>Sordariomycetes</taxon>
        <taxon>Hypocreomycetidae</taxon>
        <taxon>Hypocreales</taxon>
        <taxon>Nectriaceae</taxon>
        <taxon>Fusarium</taxon>
        <taxon>Fusarium oxysporum species complex</taxon>
    </lineage>
</organism>
<comment type="similarity">
    <text evidence="1">Belongs to the NmrA-type oxidoreductase family. Isoflavone reductase subfamily.</text>
</comment>
<dbReference type="Gene3D" id="3.40.50.720">
    <property type="entry name" value="NAD(P)-binding Rossmann-like Domain"/>
    <property type="match status" value="2"/>
</dbReference>
<dbReference type="Proteomes" id="UP000030701">
    <property type="component" value="Unassembled WGS sequence"/>
</dbReference>
<dbReference type="InterPro" id="IPR051609">
    <property type="entry name" value="NmrA/Isoflavone_reductase-like"/>
</dbReference>
<dbReference type="InterPro" id="IPR008030">
    <property type="entry name" value="NmrA-like"/>
</dbReference>
<protein>
    <recommendedName>
        <fullName evidence="4">NmrA-like domain-containing protein</fullName>
    </recommendedName>
</protein>
<dbReference type="GO" id="GO:0016491">
    <property type="term" value="F:oxidoreductase activity"/>
    <property type="evidence" value="ECO:0007669"/>
    <property type="project" value="UniProtKB-KW"/>
</dbReference>
<evidence type="ECO:0000313" key="5">
    <source>
        <dbReference type="EMBL" id="EXM13753.1"/>
    </source>
</evidence>
<proteinExistence type="inferred from homology"/>
<dbReference type="PANTHER" id="PTHR47706:SF4">
    <property type="entry name" value="NMRA-LIKE DOMAIN-CONTAINING PROTEIN"/>
    <property type="match status" value="1"/>
</dbReference>
<evidence type="ECO:0000256" key="3">
    <source>
        <dbReference type="ARBA" id="ARBA00023002"/>
    </source>
</evidence>
<dbReference type="HOGENOM" id="CLU_510016_0_0_1"/>
<feature type="domain" description="NmrA-like" evidence="4">
    <location>
        <begin position="4"/>
        <end position="225"/>
    </location>
</feature>
<dbReference type="SUPFAM" id="SSF51735">
    <property type="entry name" value="NAD(P)-binding Rossmann-fold domains"/>
    <property type="match status" value="2"/>
</dbReference>
<gene>
    <name evidence="5" type="ORF">FOTG_17805</name>
</gene>
<evidence type="ECO:0000259" key="4">
    <source>
        <dbReference type="Pfam" id="PF05368"/>
    </source>
</evidence>
<feature type="domain" description="NmrA-like" evidence="4">
    <location>
        <begin position="226"/>
        <end position="451"/>
    </location>
</feature>
<name>X0KJS0_FUSOX</name>
<reference evidence="5" key="2">
    <citation type="submission" date="2012-05" db="EMBL/GenBank/DDBJ databases">
        <title>The Genome Annotation of Fusarium oxysporum Cotton.</title>
        <authorList>
            <consortium name="The Broad Institute Genomics Platform"/>
            <person name="Ma L.-J."/>
            <person name="Corby-Kistler H."/>
            <person name="Broz K."/>
            <person name="Gale L.R."/>
            <person name="Jonkers W."/>
            <person name="O'Donnell K."/>
            <person name="Ploetz R."/>
            <person name="Steinberg C."/>
            <person name="Schwartz D.C."/>
            <person name="VanEtten H."/>
            <person name="Zhou S."/>
            <person name="Young S.K."/>
            <person name="Zeng Q."/>
            <person name="Gargeya S."/>
            <person name="Fitzgerald M."/>
            <person name="Abouelleil A."/>
            <person name="Alvarado L."/>
            <person name="Chapman S.B."/>
            <person name="Gainer-Dewar J."/>
            <person name="Goldberg J."/>
            <person name="Griggs A."/>
            <person name="Gujja S."/>
            <person name="Hansen M."/>
            <person name="Howarth C."/>
            <person name="Imamovic A."/>
            <person name="Ireland A."/>
            <person name="Larimer J."/>
            <person name="McCowan C."/>
            <person name="Murphy C."/>
            <person name="Pearson M."/>
            <person name="Poon T.W."/>
            <person name="Priest M."/>
            <person name="Roberts A."/>
            <person name="Saif S."/>
            <person name="Shea T."/>
            <person name="Sykes S."/>
            <person name="Wortman J."/>
            <person name="Nusbaum C."/>
            <person name="Birren B."/>
        </authorList>
    </citation>
    <scope>NUCLEOTIDE SEQUENCE</scope>
    <source>
        <strain evidence="5">25433</strain>
    </source>
</reference>
<sequence>MVSVAVAGASSGVGKVIADTVAAGSKHEYIILTRNLPAVPKAVQVDYNDIGGLVATLDKYQVNTVISGLSLATDEAGQNQANLIEAAKRALFTKRFIPSEYGSRWNRENIPPMPTYRGKLKAIRALEDSSLEFTTVYNSFFLDYLGVPHIPTTMPYAPNVFIDLENRFAAIPGDGTVCFVATHTRDVGRFVVALLGLEKWEPIYTIHGSRQTMLEAVKLAEELTGSNVAVAGASSGVGKVIADTVAAGSKHEYIILTRNLPAVPKAVQVDYNDIGGLVATLDKYQVNTVISGLSLATDEAGQNQANLIEAAKRALFTKRFIPSEYGSRWNRENIPPMPTYRGKLKAIRALEDSSLEFTTVYNSFFLDYLGVPHIPTTMPYAPNVFIDLENRFAAIPGDGTVCFVATHTRDVGRFVVALLGLEKWEPIYTIHGSRQTMLEAVKLAEELTGSKFIVVHDSLEKLEKGEITLTPTALKMYKGNDQAIRLLTQQLSVFGGWLAEGHMDLDISLNSLNNEFPDIKPLTWRNIVETYLKK</sequence>
<dbReference type="EMBL" id="JH658115">
    <property type="protein sequence ID" value="EXM13753.1"/>
    <property type="molecule type" value="Genomic_DNA"/>
</dbReference>
<reference evidence="5" key="1">
    <citation type="submission" date="2011-11" db="EMBL/GenBank/DDBJ databases">
        <title>The Genome Sequence of Fusarium oxysporum Cotton.</title>
        <authorList>
            <consortium name="The Broad Institute Genome Sequencing Platform"/>
            <person name="Ma L.-J."/>
            <person name="Gale L.R."/>
            <person name="Schwartz D.C."/>
            <person name="Zhou S."/>
            <person name="Corby-Kistler H."/>
            <person name="Young S.K."/>
            <person name="Zeng Q."/>
            <person name="Gargeya S."/>
            <person name="Fitzgerald M."/>
            <person name="Haas B."/>
            <person name="Abouelleil A."/>
            <person name="Alvarado L."/>
            <person name="Arachchi H.M."/>
            <person name="Berlin A."/>
            <person name="Brown A."/>
            <person name="Chapman S.B."/>
            <person name="Chen Z."/>
            <person name="Dunbar C."/>
            <person name="Freedman E."/>
            <person name="Gearin G."/>
            <person name="Goldberg J."/>
            <person name="Griggs A."/>
            <person name="Gujja S."/>
            <person name="Heiman D."/>
            <person name="Howarth C."/>
            <person name="Larson L."/>
            <person name="Lui A."/>
            <person name="MacDonald P.J.P."/>
            <person name="Montmayeur A."/>
            <person name="Murphy C."/>
            <person name="Neiman D."/>
            <person name="Pearson M."/>
            <person name="Priest M."/>
            <person name="Roberts A."/>
            <person name="Saif S."/>
            <person name="Shea T."/>
            <person name="Shenoy N."/>
            <person name="Sisk P."/>
            <person name="Stolte C."/>
            <person name="Sykes S."/>
            <person name="Wortman J."/>
            <person name="Nusbaum C."/>
            <person name="Birren B."/>
        </authorList>
    </citation>
    <scope>NUCLEOTIDE SEQUENCE [LARGE SCALE GENOMIC DNA]</scope>
    <source>
        <strain evidence="5">25433</strain>
    </source>
</reference>
<dbReference type="OrthoDB" id="419598at2759"/>
<keyword evidence="2" id="KW-0521">NADP</keyword>
<evidence type="ECO:0000256" key="2">
    <source>
        <dbReference type="ARBA" id="ARBA00022857"/>
    </source>
</evidence>
<dbReference type="PANTHER" id="PTHR47706">
    <property type="entry name" value="NMRA-LIKE FAMILY PROTEIN"/>
    <property type="match status" value="1"/>
</dbReference>
<dbReference type="AlphaFoldDB" id="X0KJS0"/>
<dbReference type="Gene3D" id="3.90.25.10">
    <property type="entry name" value="UDP-galactose 4-epimerase, domain 1"/>
    <property type="match status" value="1"/>
</dbReference>